<dbReference type="Proteomes" id="UP001597079">
    <property type="component" value="Unassembled WGS sequence"/>
</dbReference>
<evidence type="ECO:0000313" key="5">
    <source>
        <dbReference type="EMBL" id="MFD1676532.1"/>
    </source>
</evidence>
<evidence type="ECO:0000256" key="3">
    <source>
        <dbReference type="ARBA" id="ARBA00022840"/>
    </source>
</evidence>
<reference evidence="6" key="1">
    <citation type="journal article" date="2019" name="Int. J. Syst. Evol. Microbiol.">
        <title>The Global Catalogue of Microorganisms (GCM) 10K type strain sequencing project: providing services to taxonomists for standard genome sequencing and annotation.</title>
        <authorList>
            <consortium name="The Broad Institute Genomics Platform"/>
            <consortium name="The Broad Institute Genome Sequencing Center for Infectious Disease"/>
            <person name="Wu L."/>
            <person name="Ma J."/>
        </authorList>
    </citation>
    <scope>NUCLEOTIDE SEQUENCE [LARGE SCALE GENOMIC DNA]</scope>
    <source>
        <strain evidence="6">CGMCC 1.12286</strain>
    </source>
</reference>
<gene>
    <name evidence="5" type="ORF">ACFSB2_17680</name>
</gene>
<dbReference type="PROSITE" id="PS50893">
    <property type="entry name" value="ABC_TRANSPORTER_2"/>
    <property type="match status" value="1"/>
</dbReference>
<keyword evidence="6" id="KW-1185">Reference proteome</keyword>
<evidence type="ECO:0000259" key="4">
    <source>
        <dbReference type="PROSITE" id="PS50893"/>
    </source>
</evidence>
<proteinExistence type="predicted"/>
<dbReference type="GO" id="GO:0005524">
    <property type="term" value="F:ATP binding"/>
    <property type="evidence" value="ECO:0007669"/>
    <property type="project" value="UniProtKB-KW"/>
</dbReference>
<sequence>MVNKSHDDTAVMLRNVSKHFGEVTALNDVSFTVNKGEIVALLGPNGAGKTTAISLMLGLRKPTYGDITLFGEDPRTPASHRYVASMLQESKVPDTLHVREVIELFKRLYMSRKTVEEALKASALESKANSRVGKLSGGERQRLYFALCVVADAALLFLDEPTVAMDVESRRLFWEQVESMSSLGKTIVLTTHYLEEADALANRVIVINHGKIIAQGTPSAIKSQVNGKFVRFHSSNLKDGVLSNLVGVHHVKSKDDLISFRTFHPEQVLQQLFAWGVDIKDLEVNSVGLEEAFVTLTSNRTEES</sequence>
<dbReference type="InterPro" id="IPR027417">
    <property type="entry name" value="P-loop_NTPase"/>
</dbReference>
<organism evidence="5 6">
    <name type="scientific">Alicyclobacillus fodiniaquatilis</name>
    <dbReference type="NCBI Taxonomy" id="1661150"/>
    <lineage>
        <taxon>Bacteria</taxon>
        <taxon>Bacillati</taxon>
        <taxon>Bacillota</taxon>
        <taxon>Bacilli</taxon>
        <taxon>Bacillales</taxon>
        <taxon>Alicyclobacillaceae</taxon>
        <taxon>Alicyclobacillus</taxon>
    </lineage>
</organism>
<keyword evidence="1" id="KW-0813">Transport</keyword>
<comment type="caution">
    <text evidence="5">The sequence shown here is derived from an EMBL/GenBank/DDBJ whole genome shotgun (WGS) entry which is preliminary data.</text>
</comment>
<dbReference type="SMART" id="SM00382">
    <property type="entry name" value="AAA"/>
    <property type="match status" value="1"/>
</dbReference>
<dbReference type="CDD" id="cd03230">
    <property type="entry name" value="ABC_DR_subfamily_A"/>
    <property type="match status" value="1"/>
</dbReference>
<dbReference type="PANTHER" id="PTHR42711:SF17">
    <property type="entry name" value="ABC TRANSPORTER ATP-BINDING PROTEIN"/>
    <property type="match status" value="1"/>
</dbReference>
<accession>A0ABW4JJG3</accession>
<dbReference type="InterPro" id="IPR003439">
    <property type="entry name" value="ABC_transporter-like_ATP-bd"/>
</dbReference>
<feature type="domain" description="ABC transporter" evidence="4">
    <location>
        <begin position="11"/>
        <end position="234"/>
    </location>
</feature>
<dbReference type="Pfam" id="PF00005">
    <property type="entry name" value="ABC_tran"/>
    <property type="match status" value="1"/>
</dbReference>
<evidence type="ECO:0000256" key="2">
    <source>
        <dbReference type="ARBA" id="ARBA00022741"/>
    </source>
</evidence>
<keyword evidence="2" id="KW-0547">Nucleotide-binding</keyword>
<evidence type="ECO:0000313" key="6">
    <source>
        <dbReference type="Proteomes" id="UP001597079"/>
    </source>
</evidence>
<name>A0ABW4JJG3_9BACL</name>
<protein>
    <submittedName>
        <fullName evidence="5">ABC transporter ATP-binding protein</fullName>
    </submittedName>
</protein>
<keyword evidence="3 5" id="KW-0067">ATP-binding</keyword>
<dbReference type="Gene3D" id="3.40.50.300">
    <property type="entry name" value="P-loop containing nucleotide triphosphate hydrolases"/>
    <property type="match status" value="1"/>
</dbReference>
<dbReference type="EMBL" id="JBHUCX010000067">
    <property type="protein sequence ID" value="MFD1676532.1"/>
    <property type="molecule type" value="Genomic_DNA"/>
</dbReference>
<evidence type="ECO:0000256" key="1">
    <source>
        <dbReference type="ARBA" id="ARBA00022448"/>
    </source>
</evidence>
<dbReference type="SUPFAM" id="SSF52540">
    <property type="entry name" value="P-loop containing nucleoside triphosphate hydrolases"/>
    <property type="match status" value="1"/>
</dbReference>
<dbReference type="InterPro" id="IPR050763">
    <property type="entry name" value="ABC_transporter_ATP-binding"/>
</dbReference>
<dbReference type="InterPro" id="IPR003593">
    <property type="entry name" value="AAA+_ATPase"/>
</dbReference>
<dbReference type="PANTHER" id="PTHR42711">
    <property type="entry name" value="ABC TRANSPORTER ATP-BINDING PROTEIN"/>
    <property type="match status" value="1"/>
</dbReference>